<dbReference type="AlphaFoldDB" id="A0AAN8J837"/>
<comment type="pathway">
    <text evidence="1">Protein modification; protein glycosylation.</text>
</comment>
<dbReference type="InterPro" id="IPR055270">
    <property type="entry name" value="Glyco_tran_10_C"/>
</dbReference>
<evidence type="ECO:0000256" key="1">
    <source>
        <dbReference type="ARBA" id="ARBA00004922"/>
    </source>
</evidence>
<accession>A0AAN8J837</accession>
<dbReference type="FunFam" id="3.40.50.11660:FF:000002">
    <property type="entry name" value="Alpha-(1,3)-fucosyltransferase"/>
    <property type="match status" value="1"/>
</dbReference>
<dbReference type="EMBL" id="JAZGQO010000014">
    <property type="protein sequence ID" value="KAK6171610.1"/>
    <property type="molecule type" value="Genomic_DNA"/>
</dbReference>
<sequence>MGRYIYLIFLLSLAPVTFDLAVLAELQYSDKHPYSEDNNINDVHHMYSDYGSNYHTYTDKNGDMDIPIILWWTSASLYPHHDRQGTVIQCEDVQCYSSANRNQLSDKRTRGIMFYGTDFDPTDLPLPGASQHEWALFHEESPLNNFILNHNIFLKLINHTATFRRESDYPITTQNIYHPDFLTIKQPMPLTVKNEKRKKNNLAPVLYVQSHCEVPSDRDRYIEELMKHIDVDSYGSCLHNKDLPDHLVDPASNFEKDEFLELIQSYKFHLAFENAICKDYMTEKLMRPLHIGSVPIYRGSPNAKDWMPDDKSIILVDDFESPKELADYIKYLDTHDEAYEKYLEYKKPGGVKNKMLIEHLANRKWHVNIDGSMEYFRGFECHICQKLNERYTLEKAHGLDPTVELLPPKTANVSHLGCPQPYTSLGHPEDIKNTSDLWRKMEWVEMYWEGFDQARAVRNMLLNHETKPSTYKKYLRKIRG</sequence>
<keyword evidence="12" id="KW-0732">Signal</keyword>
<evidence type="ECO:0000259" key="14">
    <source>
        <dbReference type="Pfam" id="PF17039"/>
    </source>
</evidence>
<comment type="similarity">
    <text evidence="2 11">Belongs to the glycosyltransferase 10 family.</text>
</comment>
<evidence type="ECO:0000313" key="16">
    <source>
        <dbReference type="Proteomes" id="UP001347796"/>
    </source>
</evidence>
<keyword evidence="11" id="KW-0333">Golgi apparatus</keyword>
<evidence type="ECO:0000256" key="12">
    <source>
        <dbReference type="SAM" id="SignalP"/>
    </source>
</evidence>
<dbReference type="GO" id="GO:0046920">
    <property type="term" value="F:alpha-(1-&gt;3)-fucosyltransferase activity"/>
    <property type="evidence" value="ECO:0007669"/>
    <property type="project" value="TreeGrafter"/>
</dbReference>
<feature type="domain" description="Fucosyltransferase N-terminal" evidence="14">
    <location>
        <begin position="67"/>
        <end position="170"/>
    </location>
</feature>
<organism evidence="15 16">
    <name type="scientific">Patella caerulea</name>
    <name type="common">Rayed Mediterranean limpet</name>
    <dbReference type="NCBI Taxonomy" id="87958"/>
    <lineage>
        <taxon>Eukaryota</taxon>
        <taxon>Metazoa</taxon>
        <taxon>Spiralia</taxon>
        <taxon>Lophotrochozoa</taxon>
        <taxon>Mollusca</taxon>
        <taxon>Gastropoda</taxon>
        <taxon>Patellogastropoda</taxon>
        <taxon>Patelloidea</taxon>
        <taxon>Patellidae</taxon>
        <taxon>Patella</taxon>
    </lineage>
</organism>
<reference evidence="15 16" key="1">
    <citation type="submission" date="2024-01" db="EMBL/GenBank/DDBJ databases">
        <title>The genome of the rayed Mediterranean limpet Patella caerulea (Linnaeus, 1758).</title>
        <authorList>
            <person name="Anh-Thu Weber A."/>
            <person name="Halstead-Nussloch G."/>
        </authorList>
    </citation>
    <scope>NUCLEOTIDE SEQUENCE [LARGE SCALE GENOMIC DNA]</scope>
    <source>
        <strain evidence="15">AATW-2023a</strain>
        <tissue evidence="15">Whole specimen</tissue>
    </source>
</reference>
<feature type="domain" description="Fucosyltransferase C-terminal" evidence="13">
    <location>
        <begin position="202"/>
        <end position="392"/>
    </location>
</feature>
<dbReference type="SUPFAM" id="SSF53756">
    <property type="entry name" value="UDP-Glycosyltransferase/glycogen phosphorylase"/>
    <property type="match status" value="1"/>
</dbReference>
<keyword evidence="5 11" id="KW-0812">Transmembrane</keyword>
<dbReference type="InterPro" id="IPR038577">
    <property type="entry name" value="GT10-like_C_sf"/>
</dbReference>
<keyword evidence="9" id="KW-0325">Glycoprotein</keyword>
<dbReference type="Pfam" id="PF17039">
    <property type="entry name" value="Glyco_tran_10_N"/>
    <property type="match status" value="1"/>
</dbReference>
<evidence type="ECO:0000256" key="3">
    <source>
        <dbReference type="ARBA" id="ARBA00022676"/>
    </source>
</evidence>
<evidence type="ECO:0000256" key="9">
    <source>
        <dbReference type="ARBA" id="ARBA00023180"/>
    </source>
</evidence>
<evidence type="ECO:0000256" key="4">
    <source>
        <dbReference type="ARBA" id="ARBA00022679"/>
    </source>
</evidence>
<dbReference type="Pfam" id="PF00852">
    <property type="entry name" value="Glyco_transf_10"/>
    <property type="match status" value="1"/>
</dbReference>
<keyword evidence="4 11" id="KW-0808">Transferase</keyword>
<evidence type="ECO:0000256" key="5">
    <source>
        <dbReference type="ARBA" id="ARBA00022692"/>
    </source>
</evidence>
<proteinExistence type="inferred from homology"/>
<keyword evidence="6" id="KW-0735">Signal-anchor</keyword>
<dbReference type="Gene3D" id="3.40.50.11660">
    <property type="entry name" value="Glycosyl transferase family 10, C-terminal domain"/>
    <property type="match status" value="1"/>
</dbReference>
<evidence type="ECO:0000256" key="11">
    <source>
        <dbReference type="RuleBase" id="RU003832"/>
    </source>
</evidence>
<evidence type="ECO:0000313" key="15">
    <source>
        <dbReference type="EMBL" id="KAK6171610.1"/>
    </source>
</evidence>
<comment type="caution">
    <text evidence="15">The sequence shown here is derived from an EMBL/GenBank/DDBJ whole genome shotgun (WGS) entry which is preliminary data.</text>
</comment>
<evidence type="ECO:0000256" key="7">
    <source>
        <dbReference type="ARBA" id="ARBA00022989"/>
    </source>
</evidence>
<protein>
    <recommendedName>
        <fullName evidence="11">Fucosyltransferase</fullName>
        <ecNumber evidence="11">2.4.1.-</ecNumber>
    </recommendedName>
</protein>
<keyword evidence="8" id="KW-0472">Membrane</keyword>
<evidence type="ECO:0000259" key="13">
    <source>
        <dbReference type="Pfam" id="PF00852"/>
    </source>
</evidence>
<dbReference type="InterPro" id="IPR031481">
    <property type="entry name" value="Glyco_tran_10_N"/>
</dbReference>
<keyword evidence="7" id="KW-1133">Transmembrane helix</keyword>
<dbReference type="EC" id="2.4.1.-" evidence="11"/>
<dbReference type="Proteomes" id="UP001347796">
    <property type="component" value="Unassembled WGS sequence"/>
</dbReference>
<dbReference type="PANTHER" id="PTHR11929">
    <property type="entry name" value="ALPHA- 1,3 -FUCOSYLTRANSFERASE"/>
    <property type="match status" value="1"/>
</dbReference>
<evidence type="ECO:0000256" key="6">
    <source>
        <dbReference type="ARBA" id="ARBA00022968"/>
    </source>
</evidence>
<dbReference type="GO" id="GO:0032580">
    <property type="term" value="C:Golgi cisterna membrane"/>
    <property type="evidence" value="ECO:0007669"/>
    <property type="project" value="UniProtKB-SubCell"/>
</dbReference>
<feature type="signal peptide" evidence="12">
    <location>
        <begin position="1"/>
        <end position="24"/>
    </location>
</feature>
<evidence type="ECO:0000256" key="2">
    <source>
        <dbReference type="ARBA" id="ARBA00008919"/>
    </source>
</evidence>
<comment type="subcellular location">
    <subcellularLocation>
        <location evidence="10">Endomembrane system</location>
        <topology evidence="10">Single-pass type II membrane protein</topology>
    </subcellularLocation>
    <subcellularLocation>
        <location evidence="11">Golgi apparatus</location>
        <location evidence="11">Golgi stack membrane</location>
        <topology evidence="11">Single-pass type II membrane protein</topology>
    </subcellularLocation>
</comment>
<evidence type="ECO:0000256" key="10">
    <source>
        <dbReference type="ARBA" id="ARBA00060399"/>
    </source>
</evidence>
<gene>
    <name evidence="15" type="ORF">SNE40_019761</name>
</gene>
<keyword evidence="16" id="KW-1185">Reference proteome</keyword>
<dbReference type="PANTHER" id="PTHR11929:SF198">
    <property type="entry name" value="ALPHA-(1,3)-FUCOSYLTRANSFERASE 11"/>
    <property type="match status" value="1"/>
</dbReference>
<dbReference type="InterPro" id="IPR001503">
    <property type="entry name" value="Glyco_trans_10"/>
</dbReference>
<keyword evidence="3 11" id="KW-0328">Glycosyltransferase</keyword>
<name>A0AAN8J837_PATCE</name>
<evidence type="ECO:0000256" key="8">
    <source>
        <dbReference type="ARBA" id="ARBA00023136"/>
    </source>
</evidence>
<feature type="chain" id="PRO_5042905632" description="Fucosyltransferase" evidence="12">
    <location>
        <begin position="25"/>
        <end position="480"/>
    </location>
</feature>